<dbReference type="GO" id="GO:0016301">
    <property type="term" value="F:kinase activity"/>
    <property type="evidence" value="ECO:0007669"/>
    <property type="project" value="UniProtKB-KW"/>
</dbReference>
<dbReference type="PIRSF" id="PIRSF036625">
    <property type="entry name" value="GAF_ANTAR"/>
    <property type="match status" value="1"/>
</dbReference>
<comment type="caution">
    <text evidence="6">The sequence shown here is derived from an EMBL/GenBank/DDBJ whole genome shotgun (WGS) entry which is preliminary data.</text>
</comment>
<evidence type="ECO:0000256" key="4">
    <source>
        <dbReference type="ARBA" id="ARBA00023163"/>
    </source>
</evidence>
<dbReference type="InterPro" id="IPR012074">
    <property type="entry name" value="GAF_ANTAR"/>
</dbReference>
<keyword evidence="7" id="KW-1185">Reference proteome</keyword>
<evidence type="ECO:0000313" key="7">
    <source>
        <dbReference type="Proteomes" id="UP000558997"/>
    </source>
</evidence>
<reference evidence="6 7" key="1">
    <citation type="submission" date="2020-08" db="EMBL/GenBank/DDBJ databases">
        <title>Sequencing the genomes of 1000 actinobacteria strains.</title>
        <authorList>
            <person name="Klenk H.-P."/>
        </authorList>
    </citation>
    <scope>NUCLEOTIDE SEQUENCE [LARGE SCALE GENOMIC DNA]</scope>
    <source>
        <strain evidence="6 7">DSM 17294</strain>
    </source>
</reference>
<dbReference type="EMBL" id="JACHNF010000001">
    <property type="protein sequence ID" value="MBB5978100.1"/>
    <property type="molecule type" value="Genomic_DNA"/>
</dbReference>
<dbReference type="Pfam" id="PF03861">
    <property type="entry name" value="ANTAR"/>
    <property type="match status" value="1"/>
</dbReference>
<organism evidence="6 7">
    <name type="scientific">Kribbella solani</name>
    <dbReference type="NCBI Taxonomy" id="236067"/>
    <lineage>
        <taxon>Bacteria</taxon>
        <taxon>Bacillati</taxon>
        <taxon>Actinomycetota</taxon>
        <taxon>Actinomycetes</taxon>
        <taxon>Propionibacteriales</taxon>
        <taxon>Kribbellaceae</taxon>
        <taxon>Kribbella</taxon>
    </lineage>
</organism>
<dbReference type="PROSITE" id="PS50921">
    <property type="entry name" value="ANTAR"/>
    <property type="match status" value="1"/>
</dbReference>
<evidence type="ECO:0000256" key="1">
    <source>
        <dbReference type="ARBA" id="ARBA00022679"/>
    </source>
</evidence>
<keyword evidence="3" id="KW-0805">Transcription regulation</keyword>
<evidence type="ECO:0000313" key="6">
    <source>
        <dbReference type="EMBL" id="MBB5978100.1"/>
    </source>
</evidence>
<dbReference type="InterPro" id="IPR003018">
    <property type="entry name" value="GAF"/>
</dbReference>
<dbReference type="Gene3D" id="1.10.10.10">
    <property type="entry name" value="Winged helix-like DNA-binding domain superfamily/Winged helix DNA-binding domain"/>
    <property type="match status" value="1"/>
</dbReference>
<sequence length="255" mass="27434">MTETSGRDPEAAGLPVDLTVASGFGQAAPDPAATAEGFARLALEMHEAIGVEETVQTVVEYALQALSCDYAGVALSAGDGRTEVPAVTDPAVAAIYTFQMSGGDGPLRQCMRERTTVEIPDTVRLQQWPEWTKKVIEIGVRSVLDVPLWTGNAAVGVLGLYSKVPDAFGPDEVAIAHILARHAAVAVATARREEHLKVAVDARKLVGQAMGILMERYDLSADLAFEVLRRYSQDTNTKLREVAQRLIDTRHLPNS</sequence>
<dbReference type="SMART" id="SM00065">
    <property type="entry name" value="GAF"/>
    <property type="match status" value="1"/>
</dbReference>
<dbReference type="SUPFAM" id="SSF52172">
    <property type="entry name" value="CheY-like"/>
    <property type="match status" value="1"/>
</dbReference>
<name>A0A841DN55_9ACTN</name>
<dbReference type="GO" id="GO:0003723">
    <property type="term" value="F:RNA binding"/>
    <property type="evidence" value="ECO:0007669"/>
    <property type="project" value="InterPro"/>
</dbReference>
<feature type="domain" description="ANTAR" evidence="5">
    <location>
        <begin position="186"/>
        <end position="247"/>
    </location>
</feature>
<keyword evidence="1" id="KW-0808">Transferase</keyword>
<dbReference type="SUPFAM" id="SSF55781">
    <property type="entry name" value="GAF domain-like"/>
    <property type="match status" value="1"/>
</dbReference>
<evidence type="ECO:0000256" key="2">
    <source>
        <dbReference type="ARBA" id="ARBA00022777"/>
    </source>
</evidence>
<dbReference type="SMART" id="SM01012">
    <property type="entry name" value="ANTAR"/>
    <property type="match status" value="1"/>
</dbReference>
<dbReference type="AlphaFoldDB" id="A0A841DN55"/>
<dbReference type="InterPro" id="IPR011006">
    <property type="entry name" value="CheY-like_superfamily"/>
</dbReference>
<protein>
    <submittedName>
        <fullName evidence="6">GAF domain-containing protein</fullName>
    </submittedName>
</protein>
<evidence type="ECO:0000256" key="3">
    <source>
        <dbReference type="ARBA" id="ARBA00023015"/>
    </source>
</evidence>
<dbReference type="Proteomes" id="UP000558997">
    <property type="component" value="Unassembled WGS sequence"/>
</dbReference>
<dbReference type="Gene3D" id="3.30.450.40">
    <property type="match status" value="1"/>
</dbReference>
<dbReference type="Pfam" id="PF01590">
    <property type="entry name" value="GAF"/>
    <property type="match status" value="1"/>
</dbReference>
<evidence type="ECO:0000259" key="5">
    <source>
        <dbReference type="PROSITE" id="PS50921"/>
    </source>
</evidence>
<accession>A0A841DN55</accession>
<keyword evidence="2" id="KW-0418">Kinase</keyword>
<dbReference type="InterPro" id="IPR029016">
    <property type="entry name" value="GAF-like_dom_sf"/>
</dbReference>
<dbReference type="InterPro" id="IPR036388">
    <property type="entry name" value="WH-like_DNA-bd_sf"/>
</dbReference>
<keyword evidence="4" id="KW-0804">Transcription</keyword>
<dbReference type="InterPro" id="IPR005561">
    <property type="entry name" value="ANTAR"/>
</dbReference>
<proteinExistence type="predicted"/>
<dbReference type="RefSeq" id="WP_337905694.1">
    <property type="nucleotide sequence ID" value="NZ_BAAAVN010000004.1"/>
</dbReference>
<gene>
    <name evidence="6" type="ORF">HDA44_001441</name>
</gene>